<protein>
    <submittedName>
        <fullName evidence="2">Uncharacterized protein</fullName>
    </submittedName>
</protein>
<sequence>MSGEGGHPPVPQTPHGFGRPQPDDPFGSGHPIQQRDRAGLFSPEFSFQGSPGDSRSQHKDYSYKEGSQSNHGLSYTPSSTMGTTPMAKHLSHMPTTLLKASRWAKDVVKLQWRTVLAIFIQHLALGVGLTLAPSQLTANIETPGDAKNSLEMELASMREATESFTSCLNAVKHTLDELQEKAADSHKQTSSKTSSNDHVIVKSIVQQLFAQLCGIDCDGNKKTHIAALAAVKPLTNKQPFKLSSKEARIWHPDWCGKVDDDVNAKFIKEVTECAYNNERSRHPKACQSAKLSVRMVSHSDA</sequence>
<dbReference type="AlphaFoldDB" id="A0A0C3DFX8"/>
<proteinExistence type="predicted"/>
<dbReference type="OrthoDB" id="2631297at2759"/>
<evidence type="ECO:0000313" key="2">
    <source>
        <dbReference type="EMBL" id="KIM55279.1"/>
    </source>
</evidence>
<name>A0A0C3DFX8_9AGAM</name>
<keyword evidence="3" id="KW-1185">Reference proteome</keyword>
<dbReference type="Proteomes" id="UP000053989">
    <property type="component" value="Unassembled WGS sequence"/>
</dbReference>
<feature type="compositionally biased region" description="Polar residues" evidence="1">
    <location>
        <begin position="65"/>
        <end position="83"/>
    </location>
</feature>
<gene>
    <name evidence="2" type="ORF">SCLCIDRAFT_30442</name>
</gene>
<dbReference type="InParanoid" id="A0A0C3DFX8"/>
<evidence type="ECO:0000313" key="3">
    <source>
        <dbReference type="Proteomes" id="UP000053989"/>
    </source>
</evidence>
<dbReference type="HOGENOM" id="CLU_924895_0_0_1"/>
<reference evidence="2 3" key="1">
    <citation type="submission" date="2014-04" db="EMBL/GenBank/DDBJ databases">
        <authorList>
            <consortium name="DOE Joint Genome Institute"/>
            <person name="Kuo A."/>
            <person name="Kohler A."/>
            <person name="Nagy L.G."/>
            <person name="Floudas D."/>
            <person name="Copeland A."/>
            <person name="Barry K.W."/>
            <person name="Cichocki N."/>
            <person name="Veneault-Fourrey C."/>
            <person name="LaButti K."/>
            <person name="Lindquist E.A."/>
            <person name="Lipzen A."/>
            <person name="Lundell T."/>
            <person name="Morin E."/>
            <person name="Murat C."/>
            <person name="Sun H."/>
            <person name="Tunlid A."/>
            <person name="Henrissat B."/>
            <person name="Grigoriev I.V."/>
            <person name="Hibbett D.S."/>
            <person name="Martin F."/>
            <person name="Nordberg H.P."/>
            <person name="Cantor M.N."/>
            <person name="Hua S.X."/>
        </authorList>
    </citation>
    <scope>NUCLEOTIDE SEQUENCE [LARGE SCALE GENOMIC DNA]</scope>
    <source>
        <strain evidence="2 3">Foug A</strain>
    </source>
</reference>
<dbReference type="EMBL" id="KN822137">
    <property type="protein sequence ID" value="KIM55279.1"/>
    <property type="molecule type" value="Genomic_DNA"/>
</dbReference>
<evidence type="ECO:0000256" key="1">
    <source>
        <dbReference type="SAM" id="MobiDB-lite"/>
    </source>
</evidence>
<organism evidence="2 3">
    <name type="scientific">Scleroderma citrinum Foug A</name>
    <dbReference type="NCBI Taxonomy" id="1036808"/>
    <lineage>
        <taxon>Eukaryota</taxon>
        <taxon>Fungi</taxon>
        <taxon>Dikarya</taxon>
        <taxon>Basidiomycota</taxon>
        <taxon>Agaricomycotina</taxon>
        <taxon>Agaricomycetes</taxon>
        <taxon>Agaricomycetidae</taxon>
        <taxon>Boletales</taxon>
        <taxon>Sclerodermatineae</taxon>
        <taxon>Sclerodermataceae</taxon>
        <taxon>Scleroderma</taxon>
    </lineage>
</organism>
<reference evidence="3" key="2">
    <citation type="submission" date="2015-01" db="EMBL/GenBank/DDBJ databases">
        <title>Evolutionary Origins and Diversification of the Mycorrhizal Mutualists.</title>
        <authorList>
            <consortium name="DOE Joint Genome Institute"/>
            <consortium name="Mycorrhizal Genomics Consortium"/>
            <person name="Kohler A."/>
            <person name="Kuo A."/>
            <person name="Nagy L.G."/>
            <person name="Floudas D."/>
            <person name="Copeland A."/>
            <person name="Barry K.W."/>
            <person name="Cichocki N."/>
            <person name="Veneault-Fourrey C."/>
            <person name="LaButti K."/>
            <person name="Lindquist E.A."/>
            <person name="Lipzen A."/>
            <person name="Lundell T."/>
            <person name="Morin E."/>
            <person name="Murat C."/>
            <person name="Riley R."/>
            <person name="Ohm R."/>
            <person name="Sun H."/>
            <person name="Tunlid A."/>
            <person name="Henrissat B."/>
            <person name="Grigoriev I.V."/>
            <person name="Hibbett D.S."/>
            <person name="Martin F."/>
        </authorList>
    </citation>
    <scope>NUCLEOTIDE SEQUENCE [LARGE SCALE GENOMIC DNA]</scope>
    <source>
        <strain evidence="3">Foug A</strain>
    </source>
</reference>
<accession>A0A0C3DFX8</accession>
<feature type="region of interest" description="Disordered" evidence="1">
    <location>
        <begin position="1"/>
        <end position="87"/>
    </location>
</feature>
<feature type="compositionally biased region" description="Polar residues" evidence="1">
    <location>
        <begin position="45"/>
        <end position="54"/>
    </location>
</feature>